<feature type="domain" description="HMA" evidence="2">
    <location>
        <begin position="1"/>
        <end position="62"/>
    </location>
</feature>
<protein>
    <recommendedName>
        <fullName evidence="2">HMA domain-containing protein</fullName>
    </recommendedName>
</protein>
<evidence type="ECO:0000313" key="4">
    <source>
        <dbReference type="Proteomes" id="UP000494249"/>
    </source>
</evidence>
<accession>A0A6J5C251</accession>
<dbReference type="CDD" id="cd00371">
    <property type="entry name" value="HMA"/>
    <property type="match status" value="1"/>
</dbReference>
<dbReference type="Pfam" id="PF00403">
    <property type="entry name" value="HMA"/>
    <property type="match status" value="1"/>
</dbReference>
<dbReference type="InterPro" id="IPR036163">
    <property type="entry name" value="HMA_dom_sf"/>
</dbReference>
<dbReference type="Proteomes" id="UP000494249">
    <property type="component" value="Unassembled WGS sequence"/>
</dbReference>
<dbReference type="Gene3D" id="3.30.70.100">
    <property type="match status" value="1"/>
</dbReference>
<dbReference type="PROSITE" id="PS50846">
    <property type="entry name" value="HMA_2"/>
    <property type="match status" value="1"/>
</dbReference>
<sequence>MELEVKDMTCGHCADHITKAVKNVDPSATIDVNLNEKRVTVASALPAQDVLHAVSEAGYSPVLIA</sequence>
<dbReference type="GO" id="GO:0046872">
    <property type="term" value="F:metal ion binding"/>
    <property type="evidence" value="ECO:0007669"/>
    <property type="project" value="UniProtKB-KW"/>
</dbReference>
<name>A0A6J5C251_9BURK</name>
<dbReference type="InterPro" id="IPR017969">
    <property type="entry name" value="Heavy-metal-associated_CS"/>
</dbReference>
<dbReference type="SUPFAM" id="SSF55008">
    <property type="entry name" value="HMA, heavy metal-associated domain"/>
    <property type="match status" value="1"/>
</dbReference>
<keyword evidence="1" id="KW-0479">Metal-binding</keyword>
<dbReference type="PROSITE" id="PS01047">
    <property type="entry name" value="HMA_1"/>
    <property type="match status" value="1"/>
</dbReference>
<dbReference type="InterPro" id="IPR006121">
    <property type="entry name" value="HMA_dom"/>
</dbReference>
<organism evidence="3 4">
    <name type="scientific">Paraburkholderia phenoliruptrix</name>
    <dbReference type="NCBI Taxonomy" id="252970"/>
    <lineage>
        <taxon>Bacteria</taxon>
        <taxon>Pseudomonadati</taxon>
        <taxon>Pseudomonadota</taxon>
        <taxon>Betaproteobacteria</taxon>
        <taxon>Burkholderiales</taxon>
        <taxon>Burkholderiaceae</taxon>
        <taxon>Paraburkholderia</taxon>
    </lineage>
</organism>
<evidence type="ECO:0000313" key="3">
    <source>
        <dbReference type="EMBL" id="CAB3724125.1"/>
    </source>
</evidence>
<dbReference type="RefSeq" id="WP_035482673.1">
    <property type="nucleotide sequence ID" value="NZ_CADFGL010000029.1"/>
</dbReference>
<proteinExistence type="predicted"/>
<dbReference type="EMBL" id="CADIKB010000032">
    <property type="protein sequence ID" value="CAB3724125.1"/>
    <property type="molecule type" value="Genomic_DNA"/>
</dbReference>
<dbReference type="AlphaFoldDB" id="A0A6J5C251"/>
<evidence type="ECO:0000256" key="1">
    <source>
        <dbReference type="ARBA" id="ARBA00022723"/>
    </source>
</evidence>
<reference evidence="3 4" key="1">
    <citation type="submission" date="2020-04" db="EMBL/GenBank/DDBJ databases">
        <authorList>
            <person name="De Canck E."/>
        </authorList>
    </citation>
    <scope>NUCLEOTIDE SEQUENCE [LARGE SCALE GENOMIC DNA]</scope>
    <source>
        <strain evidence="3 4">LMG 22037</strain>
    </source>
</reference>
<gene>
    <name evidence="3" type="ORF">LMG22037_05023</name>
</gene>
<evidence type="ECO:0000259" key="2">
    <source>
        <dbReference type="PROSITE" id="PS50846"/>
    </source>
</evidence>